<dbReference type="PANTHER" id="PTHR33993:SF10">
    <property type="entry name" value="CONSERVED PROTEIN"/>
    <property type="match status" value="1"/>
</dbReference>
<dbReference type="PANTHER" id="PTHR33993">
    <property type="entry name" value="GLYOXALASE-RELATED"/>
    <property type="match status" value="1"/>
</dbReference>
<name>A0ABN3DJ43_9ACTN</name>
<feature type="domain" description="VOC" evidence="1">
    <location>
        <begin position="137"/>
        <end position="258"/>
    </location>
</feature>
<dbReference type="InterPro" id="IPR037523">
    <property type="entry name" value="VOC_core"/>
</dbReference>
<evidence type="ECO:0000313" key="2">
    <source>
        <dbReference type="EMBL" id="GAA2232616.1"/>
    </source>
</evidence>
<accession>A0ABN3DJ43</accession>
<sequence length="263" mass="27482">MLTTDFVPGSPIWLDLGSPDPGASRDFYSALFGWSLDSAGPEAGDYGFFRLDDRAVGGLGPLTEERAAPAWTVYFATEDADDTTARVRRAGGDVRFGPVDVFGHGRMSGLTDPTGAQFAVWQARDTGGLGAVTIPNSLCWTELLSADPAAAKDFYRSVFGWQEQDVPFGEATYTVLTPIGGGTSSGQGGIMQLTADQAAAGLGSHWLPYFEVPDADATIAKARQLGGAVRAPARNAHGVGRFAQLIDPHGAPFAVITSAGPAD</sequence>
<gene>
    <name evidence="2" type="ORF">GCM10010430_11510</name>
</gene>
<comment type="caution">
    <text evidence="2">The sequence shown here is derived from an EMBL/GenBank/DDBJ whole genome shotgun (WGS) entry which is preliminary data.</text>
</comment>
<dbReference type="Gene3D" id="3.10.180.10">
    <property type="entry name" value="2,3-Dihydroxybiphenyl 1,2-Dioxygenase, domain 1"/>
    <property type="match status" value="2"/>
</dbReference>
<dbReference type="SUPFAM" id="SSF54593">
    <property type="entry name" value="Glyoxalase/Bleomycin resistance protein/Dihydroxybiphenyl dioxygenase"/>
    <property type="match status" value="2"/>
</dbReference>
<dbReference type="CDD" id="cd07247">
    <property type="entry name" value="SgaA_N_like"/>
    <property type="match status" value="2"/>
</dbReference>
<organism evidence="2 3">
    <name type="scientific">Kitasatospora cystarginea</name>
    <dbReference type="NCBI Taxonomy" id="58350"/>
    <lineage>
        <taxon>Bacteria</taxon>
        <taxon>Bacillati</taxon>
        <taxon>Actinomycetota</taxon>
        <taxon>Actinomycetes</taxon>
        <taxon>Kitasatosporales</taxon>
        <taxon>Streptomycetaceae</taxon>
        <taxon>Kitasatospora</taxon>
    </lineage>
</organism>
<protein>
    <submittedName>
        <fullName evidence="2">VOC family protein</fullName>
    </submittedName>
</protein>
<dbReference type="InterPro" id="IPR052164">
    <property type="entry name" value="Anthracycline_SecMetBiosynth"/>
</dbReference>
<dbReference type="InterPro" id="IPR029068">
    <property type="entry name" value="Glyas_Bleomycin-R_OHBP_Dase"/>
</dbReference>
<evidence type="ECO:0000313" key="3">
    <source>
        <dbReference type="Proteomes" id="UP001500305"/>
    </source>
</evidence>
<proteinExistence type="predicted"/>
<dbReference type="InterPro" id="IPR004360">
    <property type="entry name" value="Glyas_Fos-R_dOase_dom"/>
</dbReference>
<reference evidence="2 3" key="1">
    <citation type="journal article" date="2019" name="Int. J. Syst. Evol. Microbiol.">
        <title>The Global Catalogue of Microorganisms (GCM) 10K type strain sequencing project: providing services to taxonomists for standard genome sequencing and annotation.</title>
        <authorList>
            <consortium name="The Broad Institute Genomics Platform"/>
            <consortium name="The Broad Institute Genome Sequencing Center for Infectious Disease"/>
            <person name="Wu L."/>
            <person name="Ma J."/>
        </authorList>
    </citation>
    <scope>NUCLEOTIDE SEQUENCE [LARGE SCALE GENOMIC DNA]</scope>
    <source>
        <strain evidence="2 3">JCM 7356</strain>
    </source>
</reference>
<dbReference type="Pfam" id="PF00903">
    <property type="entry name" value="Glyoxalase"/>
    <property type="match status" value="2"/>
</dbReference>
<feature type="domain" description="VOC" evidence="1">
    <location>
        <begin position="10"/>
        <end position="123"/>
    </location>
</feature>
<dbReference type="PROSITE" id="PS51819">
    <property type="entry name" value="VOC"/>
    <property type="match status" value="2"/>
</dbReference>
<keyword evidence="3" id="KW-1185">Reference proteome</keyword>
<evidence type="ECO:0000259" key="1">
    <source>
        <dbReference type="PROSITE" id="PS51819"/>
    </source>
</evidence>
<dbReference type="EMBL" id="BAAATR010000004">
    <property type="protein sequence ID" value="GAA2232616.1"/>
    <property type="molecule type" value="Genomic_DNA"/>
</dbReference>
<dbReference type="Proteomes" id="UP001500305">
    <property type="component" value="Unassembled WGS sequence"/>
</dbReference>
<dbReference type="RefSeq" id="WP_344635114.1">
    <property type="nucleotide sequence ID" value="NZ_BAAATR010000004.1"/>
</dbReference>